<protein>
    <submittedName>
        <fullName evidence="1">Uncharacterized protein</fullName>
    </submittedName>
</protein>
<dbReference type="EMBL" id="KN832057">
    <property type="protein sequence ID" value="KIN95925.1"/>
    <property type="molecule type" value="Genomic_DNA"/>
</dbReference>
<dbReference type="HOGENOM" id="CLU_1687395_0_0_1"/>
<accession>A0A0C3NJU7</accession>
<sequence>MDPIHDLESASVGTREPVLVTVKCMGQVRNSNDMSVVTLAIDVLGVLVTVEYELVGGELQRLRALLSVCHTRSPCGQRMLFSDYFRTFSTITPRPVRYTCISSRSLLPFLHSACPSYFPRSLSLYHRMT</sequence>
<evidence type="ECO:0000313" key="2">
    <source>
        <dbReference type="Proteomes" id="UP000054217"/>
    </source>
</evidence>
<gene>
    <name evidence="1" type="ORF">M404DRAFT_293057</name>
</gene>
<dbReference type="AlphaFoldDB" id="A0A0C3NJU7"/>
<keyword evidence="2" id="KW-1185">Reference proteome</keyword>
<organism evidence="1 2">
    <name type="scientific">Pisolithus tinctorius Marx 270</name>
    <dbReference type="NCBI Taxonomy" id="870435"/>
    <lineage>
        <taxon>Eukaryota</taxon>
        <taxon>Fungi</taxon>
        <taxon>Dikarya</taxon>
        <taxon>Basidiomycota</taxon>
        <taxon>Agaricomycotina</taxon>
        <taxon>Agaricomycetes</taxon>
        <taxon>Agaricomycetidae</taxon>
        <taxon>Boletales</taxon>
        <taxon>Sclerodermatineae</taxon>
        <taxon>Pisolithaceae</taxon>
        <taxon>Pisolithus</taxon>
    </lineage>
</organism>
<name>A0A0C3NJU7_PISTI</name>
<reference evidence="2" key="2">
    <citation type="submission" date="2015-01" db="EMBL/GenBank/DDBJ databases">
        <title>Evolutionary Origins and Diversification of the Mycorrhizal Mutualists.</title>
        <authorList>
            <consortium name="DOE Joint Genome Institute"/>
            <consortium name="Mycorrhizal Genomics Consortium"/>
            <person name="Kohler A."/>
            <person name="Kuo A."/>
            <person name="Nagy L.G."/>
            <person name="Floudas D."/>
            <person name="Copeland A."/>
            <person name="Barry K.W."/>
            <person name="Cichocki N."/>
            <person name="Veneault-Fourrey C."/>
            <person name="LaButti K."/>
            <person name="Lindquist E.A."/>
            <person name="Lipzen A."/>
            <person name="Lundell T."/>
            <person name="Morin E."/>
            <person name="Murat C."/>
            <person name="Riley R."/>
            <person name="Ohm R."/>
            <person name="Sun H."/>
            <person name="Tunlid A."/>
            <person name="Henrissat B."/>
            <person name="Grigoriev I.V."/>
            <person name="Hibbett D.S."/>
            <person name="Martin F."/>
        </authorList>
    </citation>
    <scope>NUCLEOTIDE SEQUENCE [LARGE SCALE GENOMIC DNA]</scope>
    <source>
        <strain evidence="2">Marx 270</strain>
    </source>
</reference>
<reference evidence="1 2" key="1">
    <citation type="submission" date="2014-04" db="EMBL/GenBank/DDBJ databases">
        <authorList>
            <consortium name="DOE Joint Genome Institute"/>
            <person name="Kuo A."/>
            <person name="Kohler A."/>
            <person name="Costa M.D."/>
            <person name="Nagy L.G."/>
            <person name="Floudas D."/>
            <person name="Copeland A."/>
            <person name="Barry K.W."/>
            <person name="Cichocki N."/>
            <person name="Veneault-Fourrey C."/>
            <person name="LaButti K."/>
            <person name="Lindquist E.A."/>
            <person name="Lipzen A."/>
            <person name="Lundell T."/>
            <person name="Morin E."/>
            <person name="Murat C."/>
            <person name="Sun H."/>
            <person name="Tunlid A."/>
            <person name="Henrissat B."/>
            <person name="Grigoriev I.V."/>
            <person name="Hibbett D.S."/>
            <person name="Martin F."/>
            <person name="Nordberg H.P."/>
            <person name="Cantor M.N."/>
            <person name="Hua S.X."/>
        </authorList>
    </citation>
    <scope>NUCLEOTIDE SEQUENCE [LARGE SCALE GENOMIC DNA]</scope>
    <source>
        <strain evidence="1 2">Marx 270</strain>
    </source>
</reference>
<dbReference type="Proteomes" id="UP000054217">
    <property type="component" value="Unassembled WGS sequence"/>
</dbReference>
<proteinExistence type="predicted"/>
<dbReference type="InParanoid" id="A0A0C3NJU7"/>
<evidence type="ECO:0000313" key="1">
    <source>
        <dbReference type="EMBL" id="KIN95925.1"/>
    </source>
</evidence>